<proteinExistence type="predicted"/>
<dbReference type="RefSeq" id="WP_320422710.1">
    <property type="nucleotide sequence ID" value="NZ_JAXCLA010000003.1"/>
</dbReference>
<reference evidence="1 2" key="1">
    <citation type="submission" date="2023-11" db="EMBL/GenBank/DDBJ databases">
        <title>Paucibacter sp. nov., isolated from fresh soil in Korea.</title>
        <authorList>
            <person name="Le N.T.T."/>
        </authorList>
    </citation>
    <scope>NUCLEOTIDE SEQUENCE [LARGE SCALE GENOMIC DNA]</scope>
    <source>
        <strain evidence="1 2">R3-3</strain>
    </source>
</reference>
<sequence>MLSSSQYRLLEQARDNQLPREIDATCGLSISDLRMLIDLGLIDAVDVSADCGDGYLYPRITGVGVLFLNARAG</sequence>
<comment type="caution">
    <text evidence="1">The sequence shown here is derived from an EMBL/GenBank/DDBJ whole genome shotgun (WGS) entry which is preliminary data.</text>
</comment>
<accession>A0ABU5DGC1</accession>
<name>A0ABU5DGC1_9BURK</name>
<evidence type="ECO:0000313" key="1">
    <source>
        <dbReference type="EMBL" id="MDY0744798.1"/>
    </source>
</evidence>
<protein>
    <recommendedName>
        <fullName evidence="3">DprA winged helix domain-containing protein</fullName>
    </recommendedName>
</protein>
<evidence type="ECO:0008006" key="3">
    <source>
        <dbReference type="Google" id="ProtNLM"/>
    </source>
</evidence>
<keyword evidence="2" id="KW-1185">Reference proteome</keyword>
<dbReference type="Proteomes" id="UP001285263">
    <property type="component" value="Unassembled WGS sequence"/>
</dbReference>
<evidence type="ECO:0000313" key="2">
    <source>
        <dbReference type="Proteomes" id="UP001285263"/>
    </source>
</evidence>
<dbReference type="EMBL" id="JAXCLA010000003">
    <property type="protein sequence ID" value="MDY0744798.1"/>
    <property type="molecule type" value="Genomic_DNA"/>
</dbReference>
<gene>
    <name evidence="1" type="ORF">SNE35_09780</name>
</gene>
<organism evidence="1 2">
    <name type="scientific">Roseateles agri</name>
    <dbReference type="NCBI Taxonomy" id="3098619"/>
    <lineage>
        <taxon>Bacteria</taxon>
        <taxon>Pseudomonadati</taxon>
        <taxon>Pseudomonadota</taxon>
        <taxon>Betaproteobacteria</taxon>
        <taxon>Burkholderiales</taxon>
        <taxon>Sphaerotilaceae</taxon>
        <taxon>Roseateles</taxon>
    </lineage>
</organism>